<reference evidence="2" key="1">
    <citation type="submission" date="2018-06" db="EMBL/GenBank/DDBJ databases">
        <title>Draft genome sequence of Methanothermobacter thermautotrophicus Strain WHS, a thermophilic, hydrogenotrophic methanogen isolated from Washburn Hot Springs in Yellowstone National Park, USA.</title>
        <authorList>
            <person name="Mckay L.J."/>
            <person name="Klingelsmith K."/>
            <person name="Inskeep W.P."/>
            <person name="Fields M.W."/>
        </authorList>
    </citation>
    <scope>NUCLEOTIDE SEQUENCE</scope>
    <source>
        <strain evidence="2">WHS</strain>
    </source>
</reference>
<dbReference type="PANTHER" id="PTHR12110:SF21">
    <property type="entry name" value="XYLOSE ISOMERASE-LIKE TIM BARREL DOMAIN-CONTAINING PROTEIN"/>
    <property type="match status" value="1"/>
</dbReference>
<dbReference type="SUPFAM" id="SSF51658">
    <property type="entry name" value="Xylose isomerase-like"/>
    <property type="match status" value="1"/>
</dbReference>
<dbReference type="EMBL" id="QKOF01000005">
    <property type="protein sequence ID" value="MBE2899944.1"/>
    <property type="molecule type" value="Genomic_DNA"/>
</dbReference>
<dbReference type="Proteomes" id="UP000646659">
    <property type="component" value="Unassembled WGS sequence"/>
</dbReference>
<protein>
    <submittedName>
        <fullName evidence="2">Sugar phosphate isomerase/epimerase</fullName>
    </submittedName>
</protein>
<keyword evidence="2" id="KW-0413">Isomerase</keyword>
<dbReference type="InterPro" id="IPR013022">
    <property type="entry name" value="Xyl_isomerase-like_TIM-brl"/>
</dbReference>
<organism evidence="2 3">
    <name type="scientific">Methanothermobacter thermautotrophicus</name>
    <name type="common">Methanobacterium thermoformicicum</name>
    <dbReference type="NCBI Taxonomy" id="145262"/>
    <lineage>
        <taxon>Archaea</taxon>
        <taxon>Methanobacteriati</taxon>
        <taxon>Methanobacteriota</taxon>
        <taxon>Methanomada group</taxon>
        <taxon>Methanobacteria</taxon>
        <taxon>Methanobacteriales</taxon>
        <taxon>Methanobacteriaceae</taxon>
        <taxon>Methanothermobacter</taxon>
    </lineage>
</organism>
<dbReference type="OrthoDB" id="59344at2157"/>
<dbReference type="InterPro" id="IPR050312">
    <property type="entry name" value="IolE/XylAMocC-like"/>
</dbReference>
<evidence type="ECO:0000259" key="1">
    <source>
        <dbReference type="Pfam" id="PF01261"/>
    </source>
</evidence>
<gene>
    <name evidence="2" type="ORF">DNK57_03805</name>
</gene>
<dbReference type="Gene3D" id="3.20.20.150">
    <property type="entry name" value="Divalent-metal-dependent TIM barrel enzymes"/>
    <property type="match status" value="1"/>
</dbReference>
<dbReference type="AlphaFoldDB" id="A0A842YP99"/>
<evidence type="ECO:0000313" key="2">
    <source>
        <dbReference type="EMBL" id="MBE2899944.1"/>
    </source>
</evidence>
<dbReference type="GO" id="GO:0016853">
    <property type="term" value="F:isomerase activity"/>
    <property type="evidence" value="ECO:0007669"/>
    <property type="project" value="UniProtKB-KW"/>
</dbReference>
<proteinExistence type="predicted"/>
<dbReference type="RefSeq" id="WP_192961714.1">
    <property type="nucleotide sequence ID" value="NZ_QKOF01000005.1"/>
</dbReference>
<evidence type="ECO:0000313" key="3">
    <source>
        <dbReference type="Proteomes" id="UP000646659"/>
    </source>
</evidence>
<comment type="caution">
    <text evidence="2">The sequence shown here is derived from an EMBL/GenBank/DDBJ whole genome shotgun (WGS) entry which is preliminary data.</text>
</comment>
<dbReference type="PANTHER" id="PTHR12110">
    <property type="entry name" value="HYDROXYPYRUVATE ISOMERASE"/>
    <property type="match status" value="1"/>
</dbReference>
<feature type="domain" description="Xylose isomerase-like TIM barrel" evidence="1">
    <location>
        <begin position="19"/>
        <end position="220"/>
    </location>
</feature>
<accession>A0A842YP99</accession>
<dbReference type="InterPro" id="IPR036237">
    <property type="entry name" value="Xyl_isomerase-like_sf"/>
</dbReference>
<sequence length="257" mass="29072">MRLGFSTLALFMEPLENILQKAEEDGFELIELLCEGPYWPRRLLQGNDSLEVFESFDLEVLIHAPTIDLNPASMNPGIREETGRQMVETLDLASEIGATTVTTHPGVVHRREERIRNAALHFAVETLGECVEYAEDLSIKFSVENMPGRFSYLCNNPAEHERFVEECGSYATVDIGHANTTGRLRDFLEIKRTAHYHLSDNNGERDQHLPLGEGTVDIKLLESIDRGVIELNNYEGVIRSRRILEGAGIWGGRYEKE</sequence>
<dbReference type="Pfam" id="PF01261">
    <property type="entry name" value="AP_endonuc_2"/>
    <property type="match status" value="1"/>
</dbReference>
<name>A0A842YP99_METTF</name>